<name>A0A0E9UAG0_ANGAN</name>
<organism evidence="1">
    <name type="scientific">Anguilla anguilla</name>
    <name type="common">European freshwater eel</name>
    <name type="synonym">Muraena anguilla</name>
    <dbReference type="NCBI Taxonomy" id="7936"/>
    <lineage>
        <taxon>Eukaryota</taxon>
        <taxon>Metazoa</taxon>
        <taxon>Chordata</taxon>
        <taxon>Craniata</taxon>
        <taxon>Vertebrata</taxon>
        <taxon>Euteleostomi</taxon>
        <taxon>Actinopterygii</taxon>
        <taxon>Neopterygii</taxon>
        <taxon>Teleostei</taxon>
        <taxon>Anguilliformes</taxon>
        <taxon>Anguillidae</taxon>
        <taxon>Anguilla</taxon>
    </lineage>
</organism>
<evidence type="ECO:0000313" key="1">
    <source>
        <dbReference type="EMBL" id="JAH62811.1"/>
    </source>
</evidence>
<dbReference type="AlphaFoldDB" id="A0A0E9UAG0"/>
<proteinExistence type="predicted"/>
<dbReference type="EMBL" id="GBXM01045766">
    <property type="protein sequence ID" value="JAH62811.1"/>
    <property type="molecule type" value="Transcribed_RNA"/>
</dbReference>
<sequence length="28" mass="3084">MHQITSLHSIAAFGGRRCPSSQKLEVKT</sequence>
<reference evidence="1" key="1">
    <citation type="submission" date="2014-11" db="EMBL/GenBank/DDBJ databases">
        <authorList>
            <person name="Amaro Gonzalez C."/>
        </authorList>
    </citation>
    <scope>NUCLEOTIDE SEQUENCE</scope>
</reference>
<reference evidence="1" key="2">
    <citation type="journal article" date="2015" name="Fish Shellfish Immunol.">
        <title>Early steps in the European eel (Anguilla anguilla)-Vibrio vulnificus interaction in the gills: Role of the RtxA13 toxin.</title>
        <authorList>
            <person name="Callol A."/>
            <person name="Pajuelo D."/>
            <person name="Ebbesson L."/>
            <person name="Teles M."/>
            <person name="MacKenzie S."/>
            <person name="Amaro C."/>
        </authorList>
    </citation>
    <scope>NUCLEOTIDE SEQUENCE</scope>
</reference>
<accession>A0A0E9UAG0</accession>
<protein>
    <submittedName>
        <fullName evidence="1">Uncharacterized protein</fullName>
    </submittedName>
</protein>